<dbReference type="InterPro" id="IPR022998">
    <property type="entry name" value="ThiamineP_synth_TenI"/>
</dbReference>
<dbReference type="AlphaFoldDB" id="A0A0Q9XUL6"/>
<dbReference type="PANTHER" id="PTHR20857">
    <property type="entry name" value="THIAMINE-PHOSPHATE PYROPHOSPHORYLASE"/>
    <property type="match status" value="1"/>
</dbReference>
<dbReference type="InterPro" id="IPR036206">
    <property type="entry name" value="ThiamineP_synth_sf"/>
</dbReference>
<evidence type="ECO:0000256" key="1">
    <source>
        <dbReference type="ARBA" id="ARBA00004948"/>
    </source>
</evidence>
<gene>
    <name evidence="5" type="ORF">ABB05_20065</name>
    <name evidence="4" type="ORF">ACA29_20250</name>
</gene>
<dbReference type="GO" id="GO:0004789">
    <property type="term" value="F:thiamine-phosphate diphosphorylase activity"/>
    <property type="evidence" value="ECO:0007669"/>
    <property type="project" value="TreeGrafter"/>
</dbReference>
<dbReference type="GO" id="GO:0009228">
    <property type="term" value="P:thiamine biosynthetic process"/>
    <property type="evidence" value="ECO:0007669"/>
    <property type="project" value="UniProtKB-KW"/>
</dbReference>
<evidence type="ECO:0000313" key="7">
    <source>
        <dbReference type="Proteomes" id="UP000077881"/>
    </source>
</evidence>
<dbReference type="InterPro" id="IPR013785">
    <property type="entry name" value="Aldolase_TIM"/>
</dbReference>
<name>A0A0Q9XUL6_9BACI</name>
<comment type="pathway">
    <text evidence="1">Cofactor biosynthesis; thiamine diphosphate biosynthesis.</text>
</comment>
<dbReference type="STRING" id="217031.ABB05_20065"/>
<evidence type="ECO:0000313" key="5">
    <source>
        <dbReference type="EMBL" id="OAK67659.1"/>
    </source>
</evidence>
<feature type="domain" description="Thiamine phosphate synthase/TenI" evidence="3">
    <location>
        <begin position="5"/>
        <end position="181"/>
    </location>
</feature>
<comment type="caution">
    <text evidence="4">The sequence shown here is derived from an EMBL/GenBank/DDBJ whole genome shotgun (WGS) entry which is preliminary data.</text>
</comment>
<reference evidence="5 7" key="1">
    <citation type="submission" date="2015-05" db="EMBL/GenBank/DDBJ databases">
        <title>Comparison of genome.</title>
        <authorList>
            <person name="Zheng Z."/>
            <person name="Sun M."/>
        </authorList>
    </citation>
    <scope>NUCLEOTIDE SEQUENCE [LARGE SCALE GENOMIC DNA]</scope>
    <source>
        <strain evidence="5 7">G25-74</strain>
    </source>
</reference>
<dbReference type="CDD" id="cd00564">
    <property type="entry name" value="TMP_TenI"/>
    <property type="match status" value="1"/>
</dbReference>
<keyword evidence="2" id="KW-0784">Thiamine biosynthesis</keyword>
<dbReference type="Pfam" id="PF02581">
    <property type="entry name" value="TMP-TENI"/>
    <property type="match status" value="1"/>
</dbReference>
<dbReference type="Proteomes" id="UP000053881">
    <property type="component" value="Unassembled WGS sequence"/>
</dbReference>
<dbReference type="Gene3D" id="3.20.20.70">
    <property type="entry name" value="Aldolase class I"/>
    <property type="match status" value="1"/>
</dbReference>
<evidence type="ECO:0000259" key="3">
    <source>
        <dbReference type="Pfam" id="PF02581"/>
    </source>
</evidence>
<dbReference type="EMBL" id="LDJR01000060">
    <property type="protein sequence ID" value="OAK67659.1"/>
    <property type="molecule type" value="Genomic_DNA"/>
</dbReference>
<protein>
    <recommendedName>
        <fullName evidence="3">Thiamine phosphate synthase/TenI domain-containing protein</fullName>
    </recommendedName>
</protein>
<organism evidence="4 6">
    <name type="scientific">Lederbergia galactosidilytica</name>
    <dbReference type="NCBI Taxonomy" id="217031"/>
    <lineage>
        <taxon>Bacteria</taxon>
        <taxon>Bacillati</taxon>
        <taxon>Bacillota</taxon>
        <taxon>Bacilli</taxon>
        <taxon>Bacillales</taxon>
        <taxon>Bacillaceae</taxon>
        <taxon>Lederbergia</taxon>
    </lineage>
</organism>
<dbReference type="EMBL" id="LGPB01000135">
    <property type="protein sequence ID" value="KRG10713.1"/>
    <property type="molecule type" value="Genomic_DNA"/>
</dbReference>
<keyword evidence="7" id="KW-1185">Reference proteome</keyword>
<dbReference type="PANTHER" id="PTHR20857:SF22">
    <property type="entry name" value="THIAZOLE TAUTOMERASE"/>
    <property type="match status" value="1"/>
</dbReference>
<dbReference type="PATRIC" id="fig|217031.4.peg.6877"/>
<reference evidence="4 6" key="2">
    <citation type="submission" date="2015-06" db="EMBL/GenBank/DDBJ databases">
        <title>Genome sequencing project of Bacillus galactosidilyticus PL133.</title>
        <authorList>
            <person name="Gaiero J."/>
            <person name="Nicol R."/>
            <person name="Habash M."/>
        </authorList>
    </citation>
    <scope>NUCLEOTIDE SEQUENCE [LARGE SCALE GENOMIC DNA]</scope>
    <source>
        <strain evidence="4 6">PL133</strain>
    </source>
</reference>
<sequence>MELKLLVVTNDQLDIETLAKHISEMDPYVDFFIIREKSKTIREQIHLLDQVIKAGVSKEKLIINDRVDLALVLGISKVQLPAHGLDVQEVENHFPSLQIGKSIHSLQEALTVMSVQADWLLYGHIFPTNCKAGLPARGLHTLRSIVEAISIDVYAIGGIKPEHVQVLSDIGVKGLAVMSTIFDAPHPAGKAKEYYQACQRSVIFNKE</sequence>
<dbReference type="Proteomes" id="UP000077881">
    <property type="component" value="Unassembled WGS sequence"/>
</dbReference>
<evidence type="ECO:0000313" key="4">
    <source>
        <dbReference type="EMBL" id="KRG10713.1"/>
    </source>
</evidence>
<proteinExistence type="predicted"/>
<dbReference type="SUPFAM" id="SSF51391">
    <property type="entry name" value="Thiamin phosphate synthase"/>
    <property type="match status" value="1"/>
</dbReference>
<accession>A0A0Q9XUL6</accession>
<dbReference type="GO" id="GO:0005737">
    <property type="term" value="C:cytoplasm"/>
    <property type="evidence" value="ECO:0007669"/>
    <property type="project" value="TreeGrafter"/>
</dbReference>
<evidence type="ECO:0000256" key="2">
    <source>
        <dbReference type="ARBA" id="ARBA00022977"/>
    </source>
</evidence>
<evidence type="ECO:0000313" key="6">
    <source>
        <dbReference type="Proteomes" id="UP000053881"/>
    </source>
</evidence>